<dbReference type="SMART" id="SM00342">
    <property type="entry name" value="HTH_ARAC"/>
    <property type="match status" value="1"/>
</dbReference>
<proteinExistence type="predicted"/>
<evidence type="ECO:0000256" key="2">
    <source>
        <dbReference type="ARBA" id="ARBA00023125"/>
    </source>
</evidence>
<reference evidence="5 6" key="1">
    <citation type="submission" date="2020-08" db="EMBL/GenBank/DDBJ databases">
        <title>Genomic Encyclopedia of Type Strains, Phase III (KMG-III): the genomes of soil and plant-associated and newly described type strains.</title>
        <authorList>
            <person name="Whitman W."/>
        </authorList>
    </citation>
    <scope>NUCLEOTIDE SEQUENCE [LARGE SCALE GENOMIC DNA]</scope>
    <source>
        <strain evidence="5 6">CECT 8234</strain>
    </source>
</reference>
<dbReference type="PRINTS" id="PR00032">
    <property type="entry name" value="HTHARAC"/>
</dbReference>
<evidence type="ECO:0000256" key="3">
    <source>
        <dbReference type="ARBA" id="ARBA00023163"/>
    </source>
</evidence>
<keyword evidence="3" id="KW-0804">Transcription</keyword>
<comment type="caution">
    <text evidence="5">The sequence shown here is derived from an EMBL/GenBank/DDBJ whole genome shotgun (WGS) entry which is preliminary data.</text>
</comment>
<evidence type="ECO:0000259" key="4">
    <source>
        <dbReference type="PROSITE" id="PS01124"/>
    </source>
</evidence>
<dbReference type="InterPro" id="IPR018060">
    <property type="entry name" value="HTH_AraC"/>
</dbReference>
<accession>A0A7W5C8J8</accession>
<dbReference type="InterPro" id="IPR037923">
    <property type="entry name" value="HTH-like"/>
</dbReference>
<dbReference type="SUPFAM" id="SSF51215">
    <property type="entry name" value="Regulatory protein AraC"/>
    <property type="match status" value="1"/>
</dbReference>
<dbReference type="PROSITE" id="PS01124">
    <property type="entry name" value="HTH_ARAC_FAMILY_2"/>
    <property type="match status" value="1"/>
</dbReference>
<dbReference type="InterPro" id="IPR009057">
    <property type="entry name" value="Homeodomain-like_sf"/>
</dbReference>
<evidence type="ECO:0000313" key="6">
    <source>
        <dbReference type="Proteomes" id="UP000518605"/>
    </source>
</evidence>
<dbReference type="PANTHER" id="PTHR43280">
    <property type="entry name" value="ARAC-FAMILY TRANSCRIPTIONAL REGULATOR"/>
    <property type="match status" value="1"/>
</dbReference>
<keyword evidence="6" id="KW-1185">Reference proteome</keyword>
<dbReference type="Gene3D" id="1.10.10.60">
    <property type="entry name" value="Homeodomain-like"/>
    <property type="match status" value="2"/>
</dbReference>
<dbReference type="GO" id="GO:0003700">
    <property type="term" value="F:DNA-binding transcription factor activity"/>
    <property type="evidence" value="ECO:0007669"/>
    <property type="project" value="InterPro"/>
</dbReference>
<dbReference type="PANTHER" id="PTHR43280:SF2">
    <property type="entry name" value="HTH-TYPE TRANSCRIPTIONAL REGULATOR EXSA"/>
    <property type="match status" value="1"/>
</dbReference>
<dbReference type="EMBL" id="JACHXW010000008">
    <property type="protein sequence ID" value="MBB3153108.1"/>
    <property type="molecule type" value="Genomic_DNA"/>
</dbReference>
<evidence type="ECO:0000313" key="5">
    <source>
        <dbReference type="EMBL" id="MBB3153108.1"/>
    </source>
</evidence>
<dbReference type="GO" id="GO:0043565">
    <property type="term" value="F:sequence-specific DNA binding"/>
    <property type="evidence" value="ECO:0007669"/>
    <property type="project" value="InterPro"/>
</dbReference>
<dbReference type="Proteomes" id="UP000518605">
    <property type="component" value="Unassembled WGS sequence"/>
</dbReference>
<keyword evidence="2 5" id="KW-0238">DNA-binding</keyword>
<dbReference type="Pfam" id="PF12833">
    <property type="entry name" value="HTH_18"/>
    <property type="match status" value="1"/>
</dbReference>
<protein>
    <submittedName>
        <fullName evidence="5">AraC-like DNA-binding protein</fullName>
    </submittedName>
</protein>
<dbReference type="InterPro" id="IPR020449">
    <property type="entry name" value="Tscrpt_reg_AraC-type_HTH"/>
</dbReference>
<evidence type="ECO:0000256" key="1">
    <source>
        <dbReference type="ARBA" id="ARBA00023015"/>
    </source>
</evidence>
<feature type="domain" description="HTH araC/xylS-type" evidence="4">
    <location>
        <begin position="192"/>
        <end position="289"/>
    </location>
</feature>
<gene>
    <name evidence="5" type="ORF">FHS16_003167</name>
</gene>
<dbReference type="RefSeq" id="WP_183564044.1">
    <property type="nucleotide sequence ID" value="NZ_CBCSLB010000015.1"/>
</dbReference>
<name>A0A7W5C8J8_9BACL</name>
<keyword evidence="1" id="KW-0805">Transcription regulation</keyword>
<sequence>MEQRLNSWSDYPVLPFVRLCYRFEQSAFFQGERRLLDYLFLFLEEGRYLLTVEGTEYELLPGDFALIQPGQLFTTKGIGRCLVPNAHLDFFYSPLREQSFVTTPGQTNLASYMELLQPRLNDFPSLQLPVKLAPRQPQQLKELLYRMIGHFKHNDIQSMLLTQKLATELLVLLITDYEESSSARFEDQQFAAKMKSFLVSHISSTVSVVDMARHAGYSESHFNVVFHRLFSVTPHQYLLGLRLDKASELLAGTDHKLDLIAEYCGFANASHFSKAFKKKLGCSPRAYRK</sequence>
<dbReference type="AlphaFoldDB" id="A0A7W5C8J8"/>
<dbReference type="SUPFAM" id="SSF46689">
    <property type="entry name" value="Homeodomain-like"/>
    <property type="match status" value="2"/>
</dbReference>
<organism evidence="5 6">
    <name type="scientific">Paenibacillus endophyticus</name>
    <dbReference type="NCBI Taxonomy" id="1294268"/>
    <lineage>
        <taxon>Bacteria</taxon>
        <taxon>Bacillati</taxon>
        <taxon>Bacillota</taxon>
        <taxon>Bacilli</taxon>
        <taxon>Bacillales</taxon>
        <taxon>Paenibacillaceae</taxon>
        <taxon>Paenibacillus</taxon>
    </lineage>
</organism>